<dbReference type="AlphaFoldDB" id="A0AAN8G001"/>
<dbReference type="InterPro" id="IPR056676">
    <property type="entry name" value="DUF7774"/>
</dbReference>
<accession>A0AAN8G001</accession>
<feature type="compositionally biased region" description="Basic and acidic residues" evidence="1">
    <location>
        <begin position="325"/>
        <end position="449"/>
    </location>
</feature>
<feature type="compositionally biased region" description="Basic and acidic residues" evidence="1">
    <location>
        <begin position="259"/>
        <end position="288"/>
    </location>
</feature>
<keyword evidence="4" id="KW-1185">Reference proteome</keyword>
<organism evidence="3 4">
    <name type="scientific">Trichostrongylus colubriformis</name>
    <name type="common">Black scour worm</name>
    <dbReference type="NCBI Taxonomy" id="6319"/>
    <lineage>
        <taxon>Eukaryota</taxon>
        <taxon>Metazoa</taxon>
        <taxon>Ecdysozoa</taxon>
        <taxon>Nematoda</taxon>
        <taxon>Chromadorea</taxon>
        <taxon>Rhabditida</taxon>
        <taxon>Rhabditina</taxon>
        <taxon>Rhabditomorpha</taxon>
        <taxon>Strongyloidea</taxon>
        <taxon>Trichostrongylidae</taxon>
        <taxon>Trichostrongylus</taxon>
    </lineage>
</organism>
<feature type="domain" description="DUF7774" evidence="2">
    <location>
        <begin position="90"/>
        <end position="185"/>
    </location>
</feature>
<evidence type="ECO:0000313" key="4">
    <source>
        <dbReference type="Proteomes" id="UP001331761"/>
    </source>
</evidence>
<dbReference type="Pfam" id="PF24983">
    <property type="entry name" value="DUF7774"/>
    <property type="match status" value="1"/>
</dbReference>
<sequence length="449" mass="51981">MSAPAKKSKGTTSKSHQRGRRQFRKIFRSWKKRLRERKRSDDIQSATVFEVCDAPRRPAVATQTEYKLKWKNGKLGSHPSDDIDFDEVQKTKDFQIAKQIMAQLRSNNILETMVSDDNLSIVRKFFKENLDHPTPEVIEIIDTAMEKCYNEVMFRQQRYDLFMDADMRDFLLNKEKAKHCLLDVILICPEFVPLRWGGESVGLPSDEEISKVPPTLSKEQHISPWQKAVKKASAERGVKEVSNDYENLGSLELIKSWDKKKSSSDSSSRSETEKRISGSDKSDDERRWAMHKKRIARSVERATRRNYAEKGKEELPKKGSGLVLRIKETMIGKKSKDALKSESEEKSGEDIRGLPRTSRSVDRRSAETAKKAWLREMQTRIRGDNLKTGRETTQRSIDSAEKIQKARQKERQARSKEENLKTCKETEPARRLKSMDKTTRKSKQDLARK</sequence>
<feature type="compositionally biased region" description="Basic and acidic residues" evidence="1">
    <location>
        <begin position="297"/>
        <end position="317"/>
    </location>
</feature>
<evidence type="ECO:0000313" key="3">
    <source>
        <dbReference type="EMBL" id="KAK5986049.1"/>
    </source>
</evidence>
<feature type="compositionally biased region" description="Basic residues" evidence="1">
    <location>
        <begin position="15"/>
        <end position="37"/>
    </location>
</feature>
<name>A0AAN8G001_TRICO</name>
<dbReference type="PANTHER" id="PTHR38630">
    <property type="entry name" value="PROTEIN CBG12780"/>
    <property type="match status" value="1"/>
</dbReference>
<proteinExistence type="predicted"/>
<dbReference type="EMBL" id="WIXE01001054">
    <property type="protein sequence ID" value="KAK5986049.1"/>
    <property type="molecule type" value="Genomic_DNA"/>
</dbReference>
<evidence type="ECO:0000259" key="2">
    <source>
        <dbReference type="Pfam" id="PF24983"/>
    </source>
</evidence>
<comment type="caution">
    <text evidence="3">The sequence shown here is derived from an EMBL/GenBank/DDBJ whole genome shotgun (WGS) entry which is preliminary data.</text>
</comment>
<protein>
    <recommendedName>
        <fullName evidence="2">DUF7774 domain-containing protein</fullName>
    </recommendedName>
</protein>
<evidence type="ECO:0000256" key="1">
    <source>
        <dbReference type="SAM" id="MobiDB-lite"/>
    </source>
</evidence>
<dbReference type="PANTHER" id="PTHR38630:SF1">
    <property type="entry name" value="DEK_C DOMAIN-CONTAINING PROTEIN-RELATED"/>
    <property type="match status" value="1"/>
</dbReference>
<feature type="region of interest" description="Disordered" evidence="1">
    <location>
        <begin position="259"/>
        <end position="449"/>
    </location>
</feature>
<gene>
    <name evidence="3" type="ORF">GCK32_006123</name>
</gene>
<reference evidence="3 4" key="1">
    <citation type="submission" date="2019-10" db="EMBL/GenBank/DDBJ databases">
        <title>Assembly and Annotation for the nematode Trichostrongylus colubriformis.</title>
        <authorList>
            <person name="Martin J."/>
        </authorList>
    </citation>
    <scope>NUCLEOTIDE SEQUENCE [LARGE SCALE GENOMIC DNA]</scope>
    <source>
        <strain evidence="3">G859</strain>
        <tissue evidence="3">Whole worm</tissue>
    </source>
</reference>
<feature type="region of interest" description="Disordered" evidence="1">
    <location>
        <begin position="1"/>
        <end position="41"/>
    </location>
</feature>
<dbReference type="Proteomes" id="UP001331761">
    <property type="component" value="Unassembled WGS sequence"/>
</dbReference>